<name>A0A445N330_9BACT</name>
<evidence type="ECO:0000256" key="1">
    <source>
        <dbReference type="ARBA" id="ARBA00006432"/>
    </source>
</evidence>
<dbReference type="AlphaFoldDB" id="A0A445N330"/>
<dbReference type="GO" id="GO:0006631">
    <property type="term" value="P:fatty acid metabolic process"/>
    <property type="evidence" value="ECO:0007669"/>
    <property type="project" value="TreeGrafter"/>
</dbReference>
<proteinExistence type="inferred from homology"/>
<dbReference type="InterPro" id="IPR042099">
    <property type="entry name" value="ANL_N_sf"/>
</dbReference>
<reference evidence="4" key="1">
    <citation type="submission" date="2018-01" db="EMBL/GenBank/DDBJ databases">
        <authorList>
            <person name="Regsiter A."/>
            <person name="William W."/>
        </authorList>
    </citation>
    <scope>NUCLEOTIDE SEQUENCE</scope>
    <source>
        <strain evidence="4">TRIP AH-1</strain>
    </source>
</reference>
<dbReference type="PANTHER" id="PTHR43201:SF8">
    <property type="entry name" value="ACYL-COA SYNTHETASE FAMILY MEMBER 3"/>
    <property type="match status" value="1"/>
</dbReference>
<dbReference type="Pfam" id="PF13193">
    <property type="entry name" value="AMP-binding_C"/>
    <property type="match status" value="1"/>
</dbReference>
<dbReference type="Gene3D" id="3.40.50.12780">
    <property type="entry name" value="N-terminal domain of ligase-like"/>
    <property type="match status" value="1"/>
</dbReference>
<evidence type="ECO:0000259" key="3">
    <source>
        <dbReference type="Pfam" id="PF13193"/>
    </source>
</evidence>
<accession>A0A445N330</accession>
<protein>
    <submittedName>
        <fullName evidence="4">Acyl-CoA synthetase (AMP-forming)/AMP-acid ligase II</fullName>
    </submittedName>
</protein>
<feature type="domain" description="AMP-binding enzyme C-terminal" evidence="3">
    <location>
        <begin position="379"/>
        <end position="444"/>
    </location>
</feature>
<dbReference type="InterPro" id="IPR045851">
    <property type="entry name" value="AMP-bd_C_sf"/>
</dbReference>
<keyword evidence="4" id="KW-0436">Ligase</keyword>
<evidence type="ECO:0000259" key="2">
    <source>
        <dbReference type="Pfam" id="PF00501"/>
    </source>
</evidence>
<dbReference type="InterPro" id="IPR020845">
    <property type="entry name" value="AMP-binding_CS"/>
</dbReference>
<dbReference type="EMBL" id="OJIN01000229">
    <property type="protein sequence ID" value="SPD76109.1"/>
    <property type="molecule type" value="Genomic_DNA"/>
</dbReference>
<sequence length="462" mass="51332">MPTHSDKYLEEQIQKILSVPRYPEKYYTLQGYTYGEVYQMSLEFASLFSSMDHGDRPICLCAKNKAVIAASLLAALFDGPPLLLPYSHSINVLSEMHDSTGFRFAVSDTDMALPEGVEVIIPELGQLPAKRLLKVETDPDRQWLMLYTGGSTGTPRIWSKTVSNLLSEALYQSRKHHFSPADILVSTVSPYHIYGLLFSILVPLVSSACVIDEICAFPNEIITAIQQHSATILIGVPIHYRALRDHPITGNSLNMAFSSTGALAEEDGSDFFRQNGVGIIEIYGSTETGGIASRCRSKGETGFTVFDDIKWKIKDQRLYIRSGFISPEIKTDKNGFYKTDDRVMPEGENGFVILGRSDAVIKVAGKRVDMEEIRDKLRKIAGVRDSVVISIFIGKGRENAIAAVIEGSPDKAELRKALSSLLEPYAIPRVIRIVDQIPSTPSGKHDREAIEQMFRAEFYGLR</sequence>
<dbReference type="GO" id="GO:0031956">
    <property type="term" value="F:medium-chain fatty acid-CoA ligase activity"/>
    <property type="evidence" value="ECO:0007669"/>
    <property type="project" value="TreeGrafter"/>
</dbReference>
<dbReference type="Gene3D" id="3.30.300.30">
    <property type="match status" value="1"/>
</dbReference>
<dbReference type="PANTHER" id="PTHR43201">
    <property type="entry name" value="ACYL-COA SYNTHETASE"/>
    <property type="match status" value="1"/>
</dbReference>
<evidence type="ECO:0000313" key="4">
    <source>
        <dbReference type="EMBL" id="SPD76109.1"/>
    </source>
</evidence>
<dbReference type="InterPro" id="IPR000873">
    <property type="entry name" value="AMP-dep_synth/lig_dom"/>
</dbReference>
<dbReference type="PROSITE" id="PS00455">
    <property type="entry name" value="AMP_BINDING"/>
    <property type="match status" value="1"/>
</dbReference>
<dbReference type="CDD" id="cd04433">
    <property type="entry name" value="AFD_class_I"/>
    <property type="match status" value="1"/>
</dbReference>
<gene>
    <name evidence="4" type="ORF">PITCH_A830017</name>
</gene>
<dbReference type="InterPro" id="IPR025110">
    <property type="entry name" value="AMP-bd_C"/>
</dbReference>
<dbReference type="SUPFAM" id="SSF56801">
    <property type="entry name" value="Acetyl-CoA synthetase-like"/>
    <property type="match status" value="1"/>
</dbReference>
<organism evidence="4">
    <name type="scientific">uncultured Desulfobacterium sp</name>
    <dbReference type="NCBI Taxonomy" id="201089"/>
    <lineage>
        <taxon>Bacteria</taxon>
        <taxon>Pseudomonadati</taxon>
        <taxon>Thermodesulfobacteriota</taxon>
        <taxon>Desulfobacteria</taxon>
        <taxon>Desulfobacterales</taxon>
        <taxon>Desulfobacteriaceae</taxon>
        <taxon>Desulfobacterium</taxon>
        <taxon>environmental samples</taxon>
    </lineage>
</organism>
<comment type="similarity">
    <text evidence="1">Belongs to the ATP-dependent AMP-binding enzyme family.</text>
</comment>
<feature type="domain" description="AMP-dependent synthetase/ligase" evidence="2">
    <location>
        <begin position="28"/>
        <end position="316"/>
    </location>
</feature>
<dbReference type="Pfam" id="PF00501">
    <property type="entry name" value="AMP-binding"/>
    <property type="match status" value="1"/>
</dbReference>